<reference evidence="3" key="1">
    <citation type="submission" date="2016-10" db="EMBL/GenBank/DDBJ databases">
        <authorList>
            <person name="Varghese N."/>
            <person name="Submissions S."/>
        </authorList>
    </citation>
    <scope>NUCLEOTIDE SEQUENCE [LARGE SCALE GENOMIC DNA]</scope>
    <source>
        <strain evidence="3">DSM 13078</strain>
    </source>
</reference>
<sequence>MSRSSPSAGWTETYDEMAVPAEAHNDGGEGGDLEPILDDDEVLDLECRCDEIDAPVPCWPCYRDGREPLSIAPRGDGR</sequence>
<accession>A0A1I1LVX4</accession>
<keyword evidence="3" id="KW-1185">Reference proteome</keyword>
<dbReference type="OrthoDB" id="189856at2157"/>
<feature type="compositionally biased region" description="Polar residues" evidence="1">
    <location>
        <begin position="1"/>
        <end position="10"/>
    </location>
</feature>
<dbReference type="AlphaFoldDB" id="A0A1I1LVX4"/>
<dbReference type="RefSeq" id="WP_089790098.1">
    <property type="nucleotide sequence ID" value="NZ_FOKW01000020.1"/>
</dbReference>
<evidence type="ECO:0000313" key="2">
    <source>
        <dbReference type="EMBL" id="SFC75088.1"/>
    </source>
</evidence>
<name>A0A1I1LVX4_NATHA</name>
<proteinExistence type="predicted"/>
<evidence type="ECO:0000313" key="3">
    <source>
        <dbReference type="Proteomes" id="UP000199161"/>
    </source>
</evidence>
<gene>
    <name evidence="2" type="ORF">SAMN05444422_12023</name>
</gene>
<feature type="region of interest" description="Disordered" evidence="1">
    <location>
        <begin position="1"/>
        <end position="35"/>
    </location>
</feature>
<dbReference type="EMBL" id="FOKW01000020">
    <property type="protein sequence ID" value="SFC75088.1"/>
    <property type="molecule type" value="Genomic_DNA"/>
</dbReference>
<evidence type="ECO:0000256" key="1">
    <source>
        <dbReference type="SAM" id="MobiDB-lite"/>
    </source>
</evidence>
<organism evidence="2 3">
    <name type="scientific">Natronobacterium haloterrestre</name>
    <name type="common">Halobiforma haloterrestris</name>
    <dbReference type="NCBI Taxonomy" id="148448"/>
    <lineage>
        <taxon>Archaea</taxon>
        <taxon>Methanobacteriati</taxon>
        <taxon>Methanobacteriota</taxon>
        <taxon>Stenosarchaea group</taxon>
        <taxon>Halobacteria</taxon>
        <taxon>Halobacteriales</taxon>
        <taxon>Natrialbaceae</taxon>
        <taxon>Natronobacterium</taxon>
    </lineage>
</organism>
<protein>
    <submittedName>
        <fullName evidence="2">Uncharacterized protein</fullName>
    </submittedName>
</protein>
<dbReference type="Proteomes" id="UP000199161">
    <property type="component" value="Unassembled WGS sequence"/>
</dbReference>